<keyword evidence="3" id="KW-1185">Reference proteome</keyword>
<feature type="region of interest" description="Disordered" evidence="1">
    <location>
        <begin position="1"/>
        <end position="29"/>
    </location>
</feature>
<accession>A0A8X6WQF9</accession>
<name>A0A8X6WQF9_9ARAC</name>
<protein>
    <submittedName>
        <fullName evidence="2">Uncharacterized protein</fullName>
    </submittedName>
</protein>
<dbReference type="Proteomes" id="UP000886998">
    <property type="component" value="Unassembled WGS sequence"/>
</dbReference>
<evidence type="ECO:0000313" key="3">
    <source>
        <dbReference type="Proteomes" id="UP000886998"/>
    </source>
</evidence>
<proteinExistence type="predicted"/>
<feature type="region of interest" description="Disordered" evidence="1">
    <location>
        <begin position="129"/>
        <end position="214"/>
    </location>
</feature>
<sequence>MSEKSFKSRSSTSTRCETTKPAEPTTDCERRRQAIERLERQNVLIDGYQKFLLHERINKDQAGICKDLEKNLQETIEAKSKLVSELRTMPPCLDINCPDHTTLKPKNNVNHNDNDSDIQMIACNVNDKKSSLKRKSSKGSSDGFVFPSKTARPITPTPVLNPIEMNNSFENLEQDPEIAQTKLPEIPVPKPQTPASDGEPLTCGSDTDPRKLFN</sequence>
<reference evidence="2" key="1">
    <citation type="submission" date="2020-08" db="EMBL/GenBank/DDBJ databases">
        <title>Multicomponent nature underlies the extraordinary mechanical properties of spider dragline silk.</title>
        <authorList>
            <person name="Kono N."/>
            <person name="Nakamura H."/>
            <person name="Mori M."/>
            <person name="Yoshida Y."/>
            <person name="Ohtoshi R."/>
            <person name="Malay A.D."/>
            <person name="Moran D.A.P."/>
            <person name="Tomita M."/>
            <person name="Numata K."/>
            <person name="Arakawa K."/>
        </authorList>
    </citation>
    <scope>NUCLEOTIDE SEQUENCE</scope>
</reference>
<dbReference type="AlphaFoldDB" id="A0A8X6WQF9"/>
<dbReference type="EMBL" id="BMAV01001401">
    <property type="protein sequence ID" value="GFY39478.1"/>
    <property type="molecule type" value="Genomic_DNA"/>
</dbReference>
<evidence type="ECO:0000313" key="2">
    <source>
        <dbReference type="EMBL" id="GFY39478.1"/>
    </source>
</evidence>
<gene>
    <name evidence="2" type="primary">NCL1_61060</name>
    <name evidence="2" type="ORF">TNIN_335431</name>
</gene>
<organism evidence="2 3">
    <name type="scientific">Trichonephila inaurata madagascariensis</name>
    <dbReference type="NCBI Taxonomy" id="2747483"/>
    <lineage>
        <taxon>Eukaryota</taxon>
        <taxon>Metazoa</taxon>
        <taxon>Ecdysozoa</taxon>
        <taxon>Arthropoda</taxon>
        <taxon>Chelicerata</taxon>
        <taxon>Arachnida</taxon>
        <taxon>Araneae</taxon>
        <taxon>Araneomorphae</taxon>
        <taxon>Entelegynae</taxon>
        <taxon>Araneoidea</taxon>
        <taxon>Nephilidae</taxon>
        <taxon>Trichonephila</taxon>
        <taxon>Trichonephila inaurata</taxon>
    </lineage>
</organism>
<comment type="caution">
    <text evidence="2">The sequence shown here is derived from an EMBL/GenBank/DDBJ whole genome shotgun (WGS) entry which is preliminary data.</text>
</comment>
<evidence type="ECO:0000256" key="1">
    <source>
        <dbReference type="SAM" id="MobiDB-lite"/>
    </source>
</evidence>